<dbReference type="InterPro" id="IPR017932">
    <property type="entry name" value="GATase_2_dom"/>
</dbReference>
<evidence type="ECO:0000256" key="7">
    <source>
        <dbReference type="HAMAP-Rule" id="MF_01931"/>
    </source>
</evidence>
<comment type="caution">
    <text evidence="13">The sequence shown here is derived from an EMBL/GenBank/DDBJ whole genome shotgun (WGS) entry which is preliminary data.</text>
</comment>
<evidence type="ECO:0000256" key="9">
    <source>
        <dbReference type="PIRSR" id="PIRSR000485-1"/>
    </source>
</evidence>
<comment type="pathway">
    <text evidence="1 7 8">Purine metabolism; IMP biosynthesis via de novo pathway; N(1)-(5-phospho-D-ribosyl)glycinamide from 5-phospho-alpha-D-ribose 1-diphosphate: step 1/2.</text>
</comment>
<name>A0A0W1KJ85_9ACTO</name>
<feature type="binding site" evidence="7 10">
    <location>
        <position position="303"/>
    </location>
    <ligand>
        <name>Mg(2+)</name>
        <dbReference type="ChEBI" id="CHEBI:18420"/>
    </ligand>
</feature>
<evidence type="ECO:0000256" key="4">
    <source>
        <dbReference type="ARBA" id="ARBA00022679"/>
    </source>
</evidence>
<keyword evidence="6 7" id="KW-0315">Glutamine amidotransferase</keyword>
<dbReference type="Gene3D" id="3.60.20.10">
    <property type="entry name" value="Glutamine Phosphoribosylpyrophosphate, subunit 1, domain 1"/>
    <property type="match status" value="1"/>
</dbReference>
<feature type="binding site" evidence="7 10">
    <location>
        <position position="365"/>
    </location>
    <ligand>
        <name>Mg(2+)</name>
        <dbReference type="ChEBI" id="CHEBI:18420"/>
    </ligand>
</feature>
<dbReference type="SUPFAM" id="SSF53271">
    <property type="entry name" value="PRTase-like"/>
    <property type="match status" value="1"/>
</dbReference>
<dbReference type="OrthoDB" id="9801213at2"/>
<evidence type="ECO:0000313" key="13">
    <source>
        <dbReference type="EMBL" id="KTF03719.1"/>
    </source>
</evidence>
<dbReference type="GO" id="GO:0006189">
    <property type="term" value="P:'de novo' IMP biosynthetic process"/>
    <property type="evidence" value="ECO:0007669"/>
    <property type="project" value="UniProtKB-UniRule"/>
</dbReference>
<dbReference type="EMBL" id="LNIZ01000006">
    <property type="protein sequence ID" value="KTF03719.1"/>
    <property type="molecule type" value="Genomic_DNA"/>
</dbReference>
<dbReference type="Pfam" id="PF13537">
    <property type="entry name" value="GATase_7"/>
    <property type="match status" value="1"/>
</dbReference>
<dbReference type="HAMAP" id="MF_01931">
    <property type="entry name" value="PurF"/>
    <property type="match status" value="1"/>
</dbReference>
<keyword evidence="5 7" id="KW-0658">Purine biosynthesis</keyword>
<dbReference type="CDD" id="cd00715">
    <property type="entry name" value="GPATase_N"/>
    <property type="match status" value="1"/>
</dbReference>
<comment type="cofactor">
    <cofactor evidence="7 11">
        <name>[4Fe-4S] cluster</name>
        <dbReference type="ChEBI" id="CHEBI:49883"/>
    </cofactor>
    <text evidence="7 11">Binds 1 [4Fe-4S] cluster per subunit.</text>
</comment>
<dbReference type="Pfam" id="PF00156">
    <property type="entry name" value="Pribosyltran"/>
    <property type="match status" value="1"/>
</dbReference>
<feature type="binding site" evidence="7 10">
    <location>
        <position position="366"/>
    </location>
    <ligand>
        <name>Mg(2+)</name>
        <dbReference type="ChEBI" id="CHEBI:18420"/>
    </ligand>
</feature>
<keyword evidence="7 10" id="KW-0479">Metal-binding</keyword>
<evidence type="ECO:0000256" key="2">
    <source>
        <dbReference type="ARBA" id="ARBA00010138"/>
    </source>
</evidence>
<evidence type="ECO:0000256" key="11">
    <source>
        <dbReference type="PIRSR" id="PIRSR000485-3"/>
    </source>
</evidence>
<keyword evidence="7 10" id="KW-0460">Magnesium</keyword>
<dbReference type="GO" id="GO:0051539">
    <property type="term" value="F:4 iron, 4 sulfur cluster binding"/>
    <property type="evidence" value="ECO:0007669"/>
    <property type="project" value="UniProtKB-KW"/>
</dbReference>
<reference evidence="13 15" key="1">
    <citation type="submission" date="2015-11" db="EMBL/GenBank/DDBJ databases">
        <title>Draft Genome Sequence of the Type Strain Trueperella bernardiae LCDC 89-0504T, Isolated from Blood Culture.</title>
        <authorList>
            <person name="Bernier A.-M."/>
            <person name="Bernard K."/>
        </authorList>
    </citation>
    <scope>NUCLEOTIDE SEQUENCE [LARGE SCALE GENOMIC DNA]</scope>
    <source>
        <strain evidence="13 15">LCDC 89-0504</strain>
    </source>
</reference>
<dbReference type="GO" id="GO:0004044">
    <property type="term" value="F:amidophosphoribosyltransferase activity"/>
    <property type="evidence" value="ECO:0007669"/>
    <property type="project" value="UniProtKB-UniRule"/>
</dbReference>
<dbReference type="PIRSF" id="PIRSF000485">
    <property type="entry name" value="Amd_phspho_trans"/>
    <property type="match status" value="1"/>
</dbReference>
<dbReference type="InterPro" id="IPR029055">
    <property type="entry name" value="Ntn_hydrolases_N"/>
</dbReference>
<evidence type="ECO:0000256" key="5">
    <source>
        <dbReference type="ARBA" id="ARBA00022755"/>
    </source>
</evidence>
<dbReference type="STRING" id="59561.AQZ59_01318"/>
<dbReference type="PROSITE" id="PS51278">
    <property type="entry name" value="GATASE_TYPE_2"/>
    <property type="match status" value="1"/>
</dbReference>
<dbReference type="CDD" id="cd06223">
    <property type="entry name" value="PRTases_typeI"/>
    <property type="match status" value="1"/>
</dbReference>
<dbReference type="RefSeq" id="WP_070448038.1">
    <property type="nucleotide sequence ID" value="NZ_CALTZF010000003.1"/>
</dbReference>
<dbReference type="Proteomes" id="UP001225576">
    <property type="component" value="Unassembled WGS sequence"/>
</dbReference>
<dbReference type="AlphaFoldDB" id="A0A0W1KJ85"/>
<evidence type="ECO:0000256" key="3">
    <source>
        <dbReference type="ARBA" id="ARBA00022676"/>
    </source>
</evidence>
<dbReference type="UniPathway" id="UPA00074">
    <property type="reaction ID" value="UER00124"/>
</dbReference>
<feature type="binding site" evidence="7 11">
    <location>
        <position position="457"/>
    </location>
    <ligand>
        <name>[4Fe-4S] cluster</name>
        <dbReference type="ChEBI" id="CHEBI:49883"/>
    </ligand>
</feature>
<evidence type="ECO:0000256" key="10">
    <source>
        <dbReference type="PIRSR" id="PIRSR000485-2"/>
    </source>
</evidence>
<evidence type="ECO:0000313" key="15">
    <source>
        <dbReference type="Proteomes" id="UP000054404"/>
    </source>
</evidence>
<keyword evidence="7 11" id="KW-0411">Iron-sulfur</keyword>
<evidence type="ECO:0000256" key="1">
    <source>
        <dbReference type="ARBA" id="ARBA00005209"/>
    </source>
</evidence>
<feature type="binding site" evidence="7 11">
    <location>
        <position position="402"/>
    </location>
    <ligand>
        <name>[4Fe-4S] cluster</name>
        <dbReference type="ChEBI" id="CHEBI:49883"/>
    </ligand>
</feature>
<gene>
    <name evidence="7 13" type="primary">purF</name>
    <name evidence="13" type="ORF">AQZ59_01318</name>
    <name evidence="14" type="ORF">QP858_04090</name>
</gene>
<dbReference type="PANTHER" id="PTHR11907">
    <property type="entry name" value="AMIDOPHOSPHORIBOSYLTRANSFERASE"/>
    <property type="match status" value="1"/>
</dbReference>
<evidence type="ECO:0000313" key="14">
    <source>
        <dbReference type="EMBL" id="MDK8601641.1"/>
    </source>
</evidence>
<keyword evidence="4 7" id="KW-0808">Transferase</keyword>
<dbReference type="PATRIC" id="fig|59561.3.peg.1311"/>
<dbReference type="InterPro" id="IPR005854">
    <property type="entry name" value="PurF"/>
</dbReference>
<comment type="cofactor">
    <cofactor evidence="7 10">
        <name>Mg(2+)</name>
        <dbReference type="ChEBI" id="CHEBI:18420"/>
    </cofactor>
    <text evidence="7 10">Binds 1 Mg(2+) ion per subunit.</text>
</comment>
<dbReference type="SUPFAM" id="SSF56235">
    <property type="entry name" value="N-terminal nucleophile aminohydrolases (Ntn hydrolases)"/>
    <property type="match status" value="1"/>
</dbReference>
<dbReference type="InterPro" id="IPR000836">
    <property type="entry name" value="PRTase_dom"/>
</dbReference>
<comment type="catalytic activity">
    <reaction evidence="7 8">
        <text>5-phospho-beta-D-ribosylamine + L-glutamate + diphosphate = 5-phospho-alpha-D-ribose 1-diphosphate + L-glutamine + H2O</text>
        <dbReference type="Rhea" id="RHEA:14905"/>
        <dbReference type="ChEBI" id="CHEBI:15377"/>
        <dbReference type="ChEBI" id="CHEBI:29985"/>
        <dbReference type="ChEBI" id="CHEBI:33019"/>
        <dbReference type="ChEBI" id="CHEBI:58017"/>
        <dbReference type="ChEBI" id="CHEBI:58359"/>
        <dbReference type="ChEBI" id="CHEBI:58681"/>
        <dbReference type="EC" id="2.4.2.14"/>
    </reaction>
</comment>
<dbReference type="InterPro" id="IPR035584">
    <property type="entry name" value="PurF_N"/>
</dbReference>
<evidence type="ECO:0000256" key="8">
    <source>
        <dbReference type="PIRNR" id="PIRNR000485"/>
    </source>
</evidence>
<comment type="similarity">
    <text evidence="2 7 8">In the C-terminal section; belongs to the purine/pyrimidine phosphoribosyltransferase family.</text>
</comment>
<feature type="binding site" evidence="7 11">
    <location>
        <position position="256"/>
    </location>
    <ligand>
        <name>[4Fe-4S] cluster</name>
        <dbReference type="ChEBI" id="CHEBI:49883"/>
    </ligand>
</feature>
<dbReference type="GO" id="GO:0000287">
    <property type="term" value="F:magnesium ion binding"/>
    <property type="evidence" value="ECO:0007669"/>
    <property type="project" value="UniProtKB-UniRule"/>
</dbReference>
<comment type="function">
    <text evidence="7">Catalyzes the formation of phosphoribosylamine from phosphoribosylpyrophosphate (PRPP) and glutamine.</text>
</comment>
<dbReference type="EMBL" id="JASPDQ010000006">
    <property type="protein sequence ID" value="MDK8601641.1"/>
    <property type="molecule type" value="Genomic_DNA"/>
</dbReference>
<feature type="domain" description="Glutamine amidotransferase type-2" evidence="12">
    <location>
        <begin position="7"/>
        <end position="231"/>
    </location>
</feature>
<accession>A0A0W1KJ85</accession>
<feature type="binding site" evidence="7 11">
    <location>
        <position position="454"/>
    </location>
    <ligand>
        <name>[4Fe-4S] cluster</name>
        <dbReference type="ChEBI" id="CHEBI:49883"/>
    </ligand>
</feature>
<evidence type="ECO:0000256" key="6">
    <source>
        <dbReference type="ARBA" id="ARBA00022962"/>
    </source>
</evidence>
<dbReference type="EC" id="2.4.2.14" evidence="7"/>
<dbReference type="Gene3D" id="3.40.50.2020">
    <property type="match status" value="1"/>
</dbReference>
<reference evidence="14" key="2">
    <citation type="submission" date="2023-05" db="EMBL/GenBank/DDBJ databases">
        <title>Genomic Catalog of Human Bladder Bacteria.</title>
        <authorList>
            <person name="Du J."/>
        </authorList>
    </citation>
    <scope>NUCLEOTIDE SEQUENCE</scope>
    <source>
        <strain evidence="14">UMB1304A</strain>
    </source>
</reference>
<dbReference type="InterPro" id="IPR029057">
    <property type="entry name" value="PRTase-like"/>
</dbReference>
<organism evidence="13 15">
    <name type="scientific">Trueperella bernardiae</name>
    <dbReference type="NCBI Taxonomy" id="59561"/>
    <lineage>
        <taxon>Bacteria</taxon>
        <taxon>Bacillati</taxon>
        <taxon>Actinomycetota</taxon>
        <taxon>Actinomycetes</taxon>
        <taxon>Actinomycetales</taxon>
        <taxon>Actinomycetaceae</taxon>
        <taxon>Trueperella</taxon>
    </lineage>
</organism>
<protein>
    <recommendedName>
        <fullName evidence="7">Amidophosphoribosyltransferase</fullName>
        <shortName evidence="7">ATase</shortName>
        <ecNumber evidence="7">2.4.2.14</ecNumber>
    </recommendedName>
    <alternativeName>
        <fullName evidence="7">Glutamine phosphoribosylpyrophosphate amidotransferase</fullName>
        <shortName evidence="7">GPATase</shortName>
    </alternativeName>
</protein>
<evidence type="ECO:0000259" key="12">
    <source>
        <dbReference type="PROSITE" id="PS51278"/>
    </source>
</evidence>
<dbReference type="NCBIfam" id="TIGR01134">
    <property type="entry name" value="purF"/>
    <property type="match status" value="1"/>
</dbReference>
<keyword evidence="3 7" id="KW-0328">Glycosyltransferase</keyword>
<feature type="active site" description="Nucleophile" evidence="7 9">
    <location>
        <position position="7"/>
    </location>
</feature>
<sequence>MALEEECGVFGVFRPEAGYVAHDSYYALYALQHRGQESCGIVVNDDGVFAEHRDVGLVGDVFTAPVLERLGTGEMATGHVRYGTTGSRSRINAQPLVVNHMKGTLAIAHNGNLANASELRRELEMRGSIFQTTTDTEVISYEIIHERLRTKSIEAAVESAMNYLVGAYSLVVMSPQKLLAIRDPHGFRPLCIGTLDDGGVVFASETCALHAVGATYLRDVEPGEIVIAERAPEGAQAPISLRSIRTHCGTTPHTACVFEYIYFARPDSDVDGMSVHTARQRAGRFLAQSHPAEADIVVGVPDSGLDAAMGFSQESGIPYDTGFIKNKYIGRTFISPGQSSRERGVRIKLNPVPSVVAGKRVVLVDDSIVRGTTCKRIIRLLREAGATEVHFRVSAPPFLNPCYYGTDIDSREKLIACHMSEEEIRQDIDADSLGYLSIEDARRMAEPAKIGGFCTACFDGNYPTPVSDPEVSRYKRTIRTGVVKTDDTPTMWQMKEARP</sequence>
<dbReference type="GO" id="GO:0009113">
    <property type="term" value="P:purine nucleobase biosynthetic process"/>
    <property type="evidence" value="ECO:0007669"/>
    <property type="project" value="UniProtKB-UniRule"/>
</dbReference>
<proteinExistence type="inferred from homology"/>
<dbReference type="Proteomes" id="UP000054404">
    <property type="component" value="Unassembled WGS sequence"/>
</dbReference>
<keyword evidence="7" id="KW-0004">4Fe-4S</keyword>
<keyword evidence="15" id="KW-1185">Reference proteome</keyword>
<keyword evidence="7 11" id="KW-0408">Iron</keyword>